<keyword evidence="2" id="KW-1185">Reference proteome</keyword>
<evidence type="ECO:0000313" key="1">
    <source>
        <dbReference type="EMBL" id="KRZ53457.1"/>
    </source>
</evidence>
<dbReference type="OrthoDB" id="10320852at2759"/>
<name>A0A0V1L214_9BILA</name>
<dbReference type="AlphaFoldDB" id="A0A0V1L214"/>
<accession>A0A0V1L214</accession>
<dbReference type="EMBL" id="JYDW01000164">
    <property type="protein sequence ID" value="KRZ53457.1"/>
    <property type="molecule type" value="Genomic_DNA"/>
</dbReference>
<comment type="caution">
    <text evidence="1">The sequence shown here is derived from an EMBL/GenBank/DDBJ whole genome shotgun (WGS) entry which is preliminary data.</text>
</comment>
<reference evidence="1 2" key="1">
    <citation type="submission" date="2015-05" db="EMBL/GenBank/DDBJ databases">
        <title>Evolution of Trichinella species and genotypes.</title>
        <authorList>
            <person name="Korhonen P.K."/>
            <person name="Edoardo P."/>
            <person name="Giuseppe L.R."/>
            <person name="Gasser R.B."/>
        </authorList>
    </citation>
    <scope>NUCLEOTIDE SEQUENCE [LARGE SCALE GENOMIC DNA]</scope>
    <source>
        <strain evidence="1">ISS10</strain>
    </source>
</reference>
<protein>
    <submittedName>
        <fullName evidence="1">Uncharacterized protein</fullName>
    </submittedName>
</protein>
<evidence type="ECO:0000313" key="2">
    <source>
        <dbReference type="Proteomes" id="UP000054721"/>
    </source>
</evidence>
<gene>
    <name evidence="1" type="ORF">T02_10776</name>
</gene>
<proteinExistence type="predicted"/>
<sequence length="239" mass="26904">MECLNEVAKVDKHDAEFIRLQLVSASLNHIDQDFGIRLAPSEIFSAMPTFSRASSHLAHVRRRYSSRAGSQYNKSGCQSTPLQAFKMFGRNNFKLFHAIVCEANFSVLAYFPRNTDLMTDTNLRKEFNVDYHCLVGKAKLNGPIGLRRAFDSLCLAAVKLTTLAVAKVININQFKLKIWHVKQKHKQFCGYHSRCAFWPHASLAEADRLVSLAFINNACRFVGLSMGSAVKAAFPSLMR</sequence>
<organism evidence="1 2">
    <name type="scientific">Trichinella nativa</name>
    <dbReference type="NCBI Taxonomy" id="6335"/>
    <lineage>
        <taxon>Eukaryota</taxon>
        <taxon>Metazoa</taxon>
        <taxon>Ecdysozoa</taxon>
        <taxon>Nematoda</taxon>
        <taxon>Enoplea</taxon>
        <taxon>Dorylaimia</taxon>
        <taxon>Trichinellida</taxon>
        <taxon>Trichinellidae</taxon>
        <taxon>Trichinella</taxon>
    </lineage>
</organism>
<dbReference type="Proteomes" id="UP000054721">
    <property type="component" value="Unassembled WGS sequence"/>
</dbReference>